<dbReference type="Proteomes" id="UP001207930">
    <property type="component" value="Unassembled WGS sequence"/>
</dbReference>
<name>A0ABT3FV05_9BACT</name>
<evidence type="ECO:0000313" key="1">
    <source>
        <dbReference type="EMBL" id="MCW1886810.1"/>
    </source>
</evidence>
<keyword evidence="2" id="KW-1185">Reference proteome</keyword>
<sequence>MLCSLSLVLTATAQTITADIQSISAPTGTLASPRYVVDSDGNNPAAGYTREAMTVTTSVRFTKNTADATAQGDFRLSAQLIDVETGLPVTLEAGLNVAPGTSQTITVSNAAPTATVNLSTSVDPGVDLGAGKAYLMRVTVQRLGTLTLPGGGGSLPIWLTADGPEDSGAFRVIHFTDAAAGAERWVRGYATGVTSWTRSYRMATDPAKNRFHATVPYFMARYDLGGTTTSIPFRITATVTDDTGANVPLVNGGVTTLNVSMAATVVGIPAQPSTSTGTFTATFAPVNQLDSRGRTYKVRLAIEHQENPPLVYHSDGETGDTPLSRLMDFNGTLRFSGVAAQINTLANNPIATSLGADFVNTTIQVSAGSVPGRPYTFGSSASLGVRLETDGDAVVVSGSETIAQTPEATYGGVKVTYPSTWLSASGATAGSAILHLPQGLGMTPNRATSNNRYRSSINFGSTLPLTSSFRHTGALSLGFGSNAWVFDEARPMLYQASDVTFETSGEMRFKSVAAEWAHVAAFSRLETNQATGLHESPEMSYRLTNDGVLRFAKILSASDTVFTAASDGSARTKEAGLEIADGSFHTHFPRGAEVKWDGGGAGKIADGVFGPGSELADVKTVKLNYDGSCTDDACGPAGGAVDGVAGITQSGRMLITPDGGLHALSDLDPLTLKWGIKGDGAGGSGPHTHRSDKFETGDFFMPGHQLYDAENALMKSPAFAAKGAVLAPGALLLAGYDSSSQKSVQPETPEYRKGTGAYAGYTMTVEKPSEGASQIADMTSEYRYDLQEQVTKYYVRSSGISGRHVAMEGGFDPEVVMYGYPFRLNLFQLTYLSNENEDSWINGEVTVPYPSDFTLLFSNLMLSCSGALEQATLDPKDDGAKTLAYWNGSFKPMAMDFRPPVGASCYSERFLTLGLVTGAANITTPLAGTLAFRPNGNIATLADQIVGADGRLGLPGKVYMKGPGNERYPLYPVNKLYFNNPNISGAPSSGYVNFAATCNVPFFEDLKVHCMTSAQADIPAPLYIAGGWTGGGDTFFTNTKFDETHRGFPVSGIAVGDYQNPGSQTSFVVNASQSIFGLVPLNYPLRWNASSRFFTSWGPSKNDLLVVNVEHQVDYLSAENAELSFGAQYDGLPQINLVSTAYDAVEEQLGAARALTDAASQFVTDTLNEGVDQIGQLASDNVELLLDETLGRIEGEVIDPLYEAVVDSYQDAVAANEQYGDWVNASSGDLKVVFDRYLDGSIGAPAESIKGRLDDLADAATSASNLVGRVDKALLRGILAIDSVTGEIRTFRNGGSVVVDLTAPPGYSPDKVINGILKKVAGPGGTQERQIVQALVRVLISELAPDDIASVLEPLLNDLSSELNGELNELLHEFDPTLDRVTEALLEARGYLVTLRSKLQVGQELITNFQQIVAGASAEITAIINGIRATTYDFIDRMAAGATYLPNTVLGTAGNLLHEFDKEEFMAMIRAELRDRLLGAGFIQQIQYTLRQYISELDLAMKSAIDSAFAEVNRMCKELIKEALGPIDDAINGLIGDVNAFLGAGSIDGYAHIQGDTLRKLRLDAEVQFKIPEEMKLHAFFEMNCYDSRSDGGGCVGPGEMQVEVKIGALDVPLDWVSPDVRADLEVRFTMQTAPVIKPIGVGGSLAMTSGEINFQSIKITEFAASVGVGIQECYLAATARVEISSYEAAGGIFFGRTCTLAPLLLVDPDVGDLLGTPPFTGAYVYGEVWIPISEVVLGIPASCFFRISAGVGAGAFYFVEGPTFGGKMLLGVSGEALCVVSIKGQVKMTGVMNGGSLRFRGKGTLSGKAGWCPFCVEFSESATVTYQDGSWSVDL</sequence>
<protein>
    <submittedName>
        <fullName evidence="1">Uncharacterized protein</fullName>
    </submittedName>
</protein>
<reference evidence="1 2" key="1">
    <citation type="submission" date="2022-10" db="EMBL/GenBank/DDBJ databases">
        <title>Luteolibacter flavescens strain MCCC 1K03193, whole genome shotgun sequencing project.</title>
        <authorList>
            <person name="Zhao G."/>
            <person name="Shen L."/>
        </authorList>
    </citation>
    <scope>NUCLEOTIDE SEQUENCE [LARGE SCALE GENOMIC DNA]</scope>
    <source>
        <strain evidence="1 2">MCCC 1K03193</strain>
    </source>
</reference>
<gene>
    <name evidence="1" type="ORF">OKA04_18870</name>
</gene>
<accession>A0ABT3FV05</accession>
<evidence type="ECO:0000313" key="2">
    <source>
        <dbReference type="Proteomes" id="UP001207930"/>
    </source>
</evidence>
<proteinExistence type="predicted"/>
<organism evidence="1 2">
    <name type="scientific">Luteolibacter flavescens</name>
    <dbReference type="NCBI Taxonomy" id="1859460"/>
    <lineage>
        <taxon>Bacteria</taxon>
        <taxon>Pseudomonadati</taxon>
        <taxon>Verrucomicrobiota</taxon>
        <taxon>Verrucomicrobiia</taxon>
        <taxon>Verrucomicrobiales</taxon>
        <taxon>Verrucomicrobiaceae</taxon>
        <taxon>Luteolibacter</taxon>
    </lineage>
</organism>
<dbReference type="RefSeq" id="WP_264502763.1">
    <property type="nucleotide sequence ID" value="NZ_JAPDDS010000012.1"/>
</dbReference>
<dbReference type="EMBL" id="JAPDDS010000012">
    <property type="protein sequence ID" value="MCW1886810.1"/>
    <property type="molecule type" value="Genomic_DNA"/>
</dbReference>
<comment type="caution">
    <text evidence="1">The sequence shown here is derived from an EMBL/GenBank/DDBJ whole genome shotgun (WGS) entry which is preliminary data.</text>
</comment>